<keyword evidence="4 9" id="KW-0812">Transmembrane</keyword>
<sequence length="287" mass="31318">MDAPLHSLFAGTLAGAVEGAATYPTELLKTKMQLQGSAHYQQHGGHHYSSPLACLRHTVQTDGALGLYRGLTPMLLGNALKAGVRFLTYDSIKQRLRSDHNGNLTMPRMMLAGLLAGVVEGASVVAPTEAIKTRLIRDHCLPRDRRIYSGGALQCLGETWRQRALWRGVGPVMARQGANSCVRFATYDSMKQALVRATERPVTGAQAFMLGMCAGIVTVYATMPLDVVKTRMQGSAEHRSAVRCALAIVRDEGVRALWKGATPRLARLMFSGAIVFSVYEEVMKYLR</sequence>
<comment type="subcellular location">
    <subcellularLocation>
        <location evidence="1">Mitochondrion membrane</location>
        <topology evidence="1">Multi-pass membrane protein</topology>
    </subcellularLocation>
</comment>
<dbReference type="AlphaFoldDB" id="A0A9W8CTQ8"/>
<evidence type="ECO:0000256" key="10">
    <source>
        <dbReference type="RuleBase" id="RU000488"/>
    </source>
</evidence>
<dbReference type="Proteomes" id="UP001149813">
    <property type="component" value="Unassembled WGS sequence"/>
</dbReference>
<gene>
    <name evidence="11" type="ORF">LPJ53_001781</name>
</gene>
<evidence type="ECO:0000256" key="1">
    <source>
        <dbReference type="ARBA" id="ARBA00004225"/>
    </source>
</evidence>
<proteinExistence type="inferred from homology"/>
<comment type="caution">
    <text evidence="11">The sequence shown here is derived from an EMBL/GenBank/DDBJ whole genome shotgun (WGS) entry which is preliminary data.</text>
</comment>
<evidence type="ECO:0000256" key="4">
    <source>
        <dbReference type="ARBA" id="ARBA00022692"/>
    </source>
</evidence>
<dbReference type="Gene3D" id="1.50.40.10">
    <property type="entry name" value="Mitochondrial carrier domain"/>
    <property type="match status" value="1"/>
</dbReference>
<evidence type="ECO:0008006" key="13">
    <source>
        <dbReference type="Google" id="ProtNLM"/>
    </source>
</evidence>
<dbReference type="InterPro" id="IPR049563">
    <property type="entry name" value="TXTP-like"/>
</dbReference>
<keyword evidence="8 9" id="KW-0472">Membrane</keyword>
<dbReference type="GO" id="GO:0071913">
    <property type="term" value="F:citrate secondary active transmembrane transporter activity"/>
    <property type="evidence" value="ECO:0007669"/>
    <property type="project" value="TreeGrafter"/>
</dbReference>
<dbReference type="PRINTS" id="PR00926">
    <property type="entry name" value="MITOCARRIER"/>
</dbReference>
<evidence type="ECO:0000256" key="3">
    <source>
        <dbReference type="ARBA" id="ARBA00022448"/>
    </source>
</evidence>
<organism evidence="11 12">
    <name type="scientific">Coemansia erecta</name>
    <dbReference type="NCBI Taxonomy" id="147472"/>
    <lineage>
        <taxon>Eukaryota</taxon>
        <taxon>Fungi</taxon>
        <taxon>Fungi incertae sedis</taxon>
        <taxon>Zoopagomycota</taxon>
        <taxon>Kickxellomycotina</taxon>
        <taxon>Kickxellomycetes</taxon>
        <taxon>Kickxellales</taxon>
        <taxon>Kickxellaceae</taxon>
        <taxon>Coemansia</taxon>
    </lineage>
</organism>
<evidence type="ECO:0000313" key="12">
    <source>
        <dbReference type="Proteomes" id="UP001149813"/>
    </source>
</evidence>
<dbReference type="GO" id="GO:0006843">
    <property type="term" value="P:mitochondrial citrate transmembrane transport"/>
    <property type="evidence" value="ECO:0007669"/>
    <property type="project" value="TreeGrafter"/>
</dbReference>
<evidence type="ECO:0000256" key="6">
    <source>
        <dbReference type="ARBA" id="ARBA00022989"/>
    </source>
</evidence>
<dbReference type="Pfam" id="PF00153">
    <property type="entry name" value="Mito_carr"/>
    <property type="match status" value="3"/>
</dbReference>
<keyword evidence="6" id="KW-1133">Transmembrane helix</keyword>
<reference evidence="11" key="1">
    <citation type="submission" date="2022-07" db="EMBL/GenBank/DDBJ databases">
        <title>Phylogenomic reconstructions and comparative analyses of Kickxellomycotina fungi.</title>
        <authorList>
            <person name="Reynolds N.K."/>
            <person name="Stajich J.E."/>
            <person name="Barry K."/>
            <person name="Grigoriev I.V."/>
            <person name="Crous P."/>
            <person name="Smith M.E."/>
        </authorList>
    </citation>
    <scope>NUCLEOTIDE SEQUENCE</scope>
    <source>
        <strain evidence="11">NBRC 32514</strain>
    </source>
</reference>
<dbReference type="InterPro" id="IPR023395">
    <property type="entry name" value="MCP_dom_sf"/>
</dbReference>
<feature type="repeat" description="Solcar" evidence="9">
    <location>
        <begin position="108"/>
        <end position="193"/>
    </location>
</feature>
<dbReference type="PANTHER" id="PTHR45788">
    <property type="entry name" value="SUCCINATE/FUMARATE MITOCHONDRIAL TRANSPORTER-RELATED"/>
    <property type="match status" value="1"/>
</dbReference>
<keyword evidence="5" id="KW-0677">Repeat</keyword>
<evidence type="ECO:0000256" key="7">
    <source>
        <dbReference type="ARBA" id="ARBA00023128"/>
    </source>
</evidence>
<feature type="repeat" description="Solcar" evidence="9">
    <location>
        <begin position="2"/>
        <end position="95"/>
    </location>
</feature>
<dbReference type="GO" id="GO:0031966">
    <property type="term" value="C:mitochondrial membrane"/>
    <property type="evidence" value="ECO:0007669"/>
    <property type="project" value="UniProtKB-SubCell"/>
</dbReference>
<dbReference type="SUPFAM" id="SSF103506">
    <property type="entry name" value="Mitochondrial carrier"/>
    <property type="match status" value="1"/>
</dbReference>
<dbReference type="PANTHER" id="PTHR45788:SF4">
    <property type="entry name" value="TRICARBOXYLATE TRANSPORT PROTEIN, MITOCHONDRIAL"/>
    <property type="match status" value="1"/>
</dbReference>
<keyword evidence="12" id="KW-1185">Reference proteome</keyword>
<keyword evidence="3 10" id="KW-0813">Transport</keyword>
<feature type="repeat" description="Solcar" evidence="9">
    <location>
        <begin position="202"/>
        <end position="285"/>
    </location>
</feature>
<evidence type="ECO:0000256" key="9">
    <source>
        <dbReference type="PROSITE-ProRule" id="PRU00282"/>
    </source>
</evidence>
<evidence type="ECO:0000256" key="5">
    <source>
        <dbReference type="ARBA" id="ARBA00022737"/>
    </source>
</evidence>
<dbReference type="InterPro" id="IPR002067">
    <property type="entry name" value="MCP"/>
</dbReference>
<evidence type="ECO:0000256" key="8">
    <source>
        <dbReference type="ARBA" id="ARBA00023136"/>
    </source>
</evidence>
<comment type="similarity">
    <text evidence="2 10">Belongs to the mitochondrial carrier (TC 2.A.29) family.</text>
</comment>
<protein>
    <recommendedName>
        <fullName evidence="13">Mitochondrial carrier</fullName>
    </recommendedName>
</protein>
<dbReference type="EMBL" id="JANBOJ010000048">
    <property type="protein sequence ID" value="KAJ1723926.1"/>
    <property type="molecule type" value="Genomic_DNA"/>
</dbReference>
<evidence type="ECO:0000313" key="11">
    <source>
        <dbReference type="EMBL" id="KAJ1723926.1"/>
    </source>
</evidence>
<dbReference type="PROSITE" id="PS50920">
    <property type="entry name" value="SOLCAR"/>
    <property type="match status" value="3"/>
</dbReference>
<accession>A0A9W8CTQ8</accession>
<keyword evidence="7" id="KW-0496">Mitochondrion</keyword>
<dbReference type="OrthoDB" id="44467at2759"/>
<dbReference type="InterPro" id="IPR018108">
    <property type="entry name" value="MCP_transmembrane"/>
</dbReference>
<evidence type="ECO:0000256" key="2">
    <source>
        <dbReference type="ARBA" id="ARBA00006375"/>
    </source>
</evidence>
<name>A0A9W8CTQ8_9FUNG</name>